<proteinExistence type="inferred from homology"/>
<dbReference type="InterPro" id="IPR054300">
    <property type="entry name" value="OB_DPOA2"/>
</dbReference>
<keyword evidence="5" id="KW-0539">Nucleus</keyword>
<feature type="domain" description="DNA polymerase alpha subunit B OB" evidence="7">
    <location>
        <begin position="2"/>
        <end position="70"/>
    </location>
</feature>
<evidence type="ECO:0000313" key="8">
    <source>
        <dbReference type="EMBL" id="CAG2066007.1"/>
    </source>
</evidence>
<accession>A0ABN7PFH8</accession>
<evidence type="ECO:0000256" key="2">
    <source>
        <dbReference type="ARBA" id="ARBA00007299"/>
    </source>
</evidence>
<organism evidence="8 9">
    <name type="scientific">Timema podura</name>
    <name type="common">Walking stick</name>
    <dbReference type="NCBI Taxonomy" id="61482"/>
    <lineage>
        <taxon>Eukaryota</taxon>
        <taxon>Metazoa</taxon>
        <taxon>Ecdysozoa</taxon>
        <taxon>Arthropoda</taxon>
        <taxon>Hexapoda</taxon>
        <taxon>Insecta</taxon>
        <taxon>Pterygota</taxon>
        <taxon>Neoptera</taxon>
        <taxon>Polyneoptera</taxon>
        <taxon>Phasmatodea</taxon>
        <taxon>Timematodea</taxon>
        <taxon>Timematoidea</taxon>
        <taxon>Timematidae</taxon>
        <taxon>Timema</taxon>
    </lineage>
</organism>
<evidence type="ECO:0000313" key="9">
    <source>
        <dbReference type="Proteomes" id="UP001153148"/>
    </source>
</evidence>
<evidence type="ECO:0000256" key="3">
    <source>
        <dbReference type="ARBA" id="ARBA00018596"/>
    </source>
</evidence>
<name>A0ABN7PFH8_TIMPD</name>
<keyword evidence="4" id="KW-0235">DNA replication</keyword>
<sequence>MLVVGRVCCDANGHLNVNSVLLEGTRMISGGMSVYMDLHQLPQYALFPGQVIAAEVLNPTGQRLMANKLYTDASLPSPERLPHISSQDDWKLMADGEVWRDRQEWKRMWTGNAWLMEKFGEIGRNGRGCGLETHGRWRSLERSAGMEEHVPDDLQPRRKLIPMLKGSSSPTEHSHFNMETEGPLHVLVAAGPYTQTDTLTYEPLEDILQHVKVNKPHVLILIGPFVDSTHPHIVDGSFAETFESFFEKIIDGIMNTLKE</sequence>
<dbReference type="Gene3D" id="3.60.21.60">
    <property type="match status" value="1"/>
</dbReference>
<evidence type="ECO:0000259" key="6">
    <source>
        <dbReference type="Pfam" id="PF04042"/>
    </source>
</evidence>
<comment type="caution">
    <text evidence="8">The sequence shown here is derived from an EMBL/GenBank/DDBJ whole genome shotgun (WGS) entry which is preliminary data.</text>
</comment>
<evidence type="ECO:0000259" key="7">
    <source>
        <dbReference type="Pfam" id="PF22062"/>
    </source>
</evidence>
<evidence type="ECO:0000256" key="5">
    <source>
        <dbReference type="ARBA" id="ARBA00023242"/>
    </source>
</evidence>
<comment type="similarity">
    <text evidence="2">Belongs to the DNA polymerase alpha subunit B family.</text>
</comment>
<dbReference type="PANTHER" id="PTHR23061">
    <property type="entry name" value="DNA POLYMERASE 2 ALPHA 70 KDA SUBUNIT"/>
    <property type="match status" value="1"/>
</dbReference>
<gene>
    <name evidence="8" type="ORF">TPAB3V08_LOCUS12950</name>
</gene>
<evidence type="ECO:0000256" key="1">
    <source>
        <dbReference type="ARBA" id="ARBA00004123"/>
    </source>
</evidence>
<dbReference type="Proteomes" id="UP001153148">
    <property type="component" value="Unassembled WGS sequence"/>
</dbReference>
<feature type="domain" description="DNA polymerase alpha/delta/epsilon subunit B" evidence="6">
    <location>
        <begin position="186"/>
        <end position="258"/>
    </location>
</feature>
<dbReference type="Pfam" id="PF22062">
    <property type="entry name" value="OB_DPOA2"/>
    <property type="match status" value="1"/>
</dbReference>
<evidence type="ECO:0000256" key="4">
    <source>
        <dbReference type="ARBA" id="ARBA00022705"/>
    </source>
</evidence>
<dbReference type="Pfam" id="PF04042">
    <property type="entry name" value="DNA_pol_E_B"/>
    <property type="match status" value="1"/>
</dbReference>
<reference evidence="8" key="1">
    <citation type="submission" date="2021-03" db="EMBL/GenBank/DDBJ databases">
        <authorList>
            <person name="Tran Van P."/>
        </authorList>
    </citation>
    <scope>NUCLEOTIDE SEQUENCE</scope>
</reference>
<dbReference type="PANTHER" id="PTHR23061:SF12">
    <property type="entry name" value="DNA POLYMERASE ALPHA SUBUNIT B"/>
    <property type="match status" value="1"/>
</dbReference>
<protein>
    <recommendedName>
        <fullName evidence="3">DNA polymerase alpha subunit B</fullName>
    </recommendedName>
</protein>
<dbReference type="EMBL" id="CAJPIN010049302">
    <property type="protein sequence ID" value="CAG2066007.1"/>
    <property type="molecule type" value="Genomic_DNA"/>
</dbReference>
<dbReference type="InterPro" id="IPR007185">
    <property type="entry name" value="DNA_pol_a/d/e_bsu"/>
</dbReference>
<comment type="subcellular location">
    <subcellularLocation>
        <location evidence="1">Nucleus</location>
    </subcellularLocation>
</comment>
<dbReference type="InterPro" id="IPR016722">
    <property type="entry name" value="DNA_pol_alpha_bsu"/>
</dbReference>
<keyword evidence="9" id="KW-1185">Reference proteome</keyword>